<evidence type="ECO:0000313" key="10">
    <source>
        <dbReference type="Proteomes" id="UP001199631"/>
    </source>
</evidence>
<dbReference type="PIRSF" id="PIRSF000097">
    <property type="entry name" value="AKR"/>
    <property type="match status" value="1"/>
</dbReference>
<evidence type="ECO:0000259" key="8">
    <source>
        <dbReference type="Pfam" id="PF00248"/>
    </source>
</evidence>
<dbReference type="PRINTS" id="PR00069">
    <property type="entry name" value="ALDKETRDTASE"/>
</dbReference>
<keyword evidence="2" id="KW-0521">NADP</keyword>
<evidence type="ECO:0000256" key="4">
    <source>
        <dbReference type="PIRSR" id="PIRSR000097-1"/>
    </source>
</evidence>
<dbReference type="PANTHER" id="PTHR43827">
    <property type="entry name" value="2,5-DIKETO-D-GLUCONIC ACID REDUCTASE"/>
    <property type="match status" value="1"/>
</dbReference>
<keyword evidence="10" id="KW-1185">Reference proteome</keyword>
<evidence type="ECO:0000313" key="9">
    <source>
        <dbReference type="EMBL" id="MCG3421050.1"/>
    </source>
</evidence>
<gene>
    <name evidence="9" type="ORF">K3T81_18040</name>
</gene>
<dbReference type="RefSeq" id="WP_238022046.1">
    <property type="nucleotide sequence ID" value="NZ_JAIFZM010000021.1"/>
</dbReference>
<dbReference type="PANTHER" id="PTHR43827:SF3">
    <property type="entry name" value="NADP-DEPENDENT OXIDOREDUCTASE DOMAIN-CONTAINING PROTEIN"/>
    <property type="match status" value="1"/>
</dbReference>
<feature type="domain" description="NADP-dependent oxidoreductase" evidence="8">
    <location>
        <begin position="30"/>
        <end position="265"/>
    </location>
</feature>
<name>A0AAW5BDT9_9BACI</name>
<reference evidence="9 10" key="1">
    <citation type="journal article" date="2022" name="Evol. Bioinform. Online">
        <title>Draft Genome Sequence of Oceanobacillus jordanicus Strain GSFE11, a Halotolerant Plant Growth-Promoting Bacterial Endophyte Isolated From the Jordan Valley.</title>
        <authorList>
            <person name="Alhindi T."/>
            <person name="Albdaiwi R."/>
        </authorList>
    </citation>
    <scope>NUCLEOTIDE SEQUENCE [LARGE SCALE GENOMIC DNA]</scope>
    <source>
        <strain evidence="9 10">GSFE11</strain>
    </source>
</reference>
<feature type="region of interest" description="Disordered" evidence="7">
    <location>
        <begin position="260"/>
        <end position="284"/>
    </location>
</feature>
<evidence type="ECO:0000256" key="5">
    <source>
        <dbReference type="PIRSR" id="PIRSR000097-2"/>
    </source>
</evidence>
<dbReference type="SUPFAM" id="SSF51430">
    <property type="entry name" value="NAD(P)-linked oxidoreductase"/>
    <property type="match status" value="1"/>
</dbReference>
<comment type="caution">
    <text evidence="9">The sequence shown here is derived from an EMBL/GenBank/DDBJ whole genome shotgun (WGS) entry which is preliminary data.</text>
</comment>
<dbReference type="PROSITE" id="PS00798">
    <property type="entry name" value="ALDOKETO_REDUCTASE_1"/>
    <property type="match status" value="1"/>
</dbReference>
<dbReference type="InterPro" id="IPR023210">
    <property type="entry name" value="NADP_OxRdtase_dom"/>
</dbReference>
<feature type="binding site" evidence="5">
    <location>
        <position position="110"/>
    </location>
    <ligand>
        <name>substrate</name>
    </ligand>
</feature>
<dbReference type="Proteomes" id="UP001199631">
    <property type="component" value="Unassembled WGS sequence"/>
</dbReference>
<dbReference type="PROSITE" id="PS00062">
    <property type="entry name" value="ALDOKETO_REDUCTASE_2"/>
    <property type="match status" value="1"/>
</dbReference>
<dbReference type="InterPro" id="IPR018170">
    <property type="entry name" value="Aldo/ket_reductase_CS"/>
</dbReference>
<organism evidence="9 10">
    <name type="scientific">Oceanobacillus jordanicus</name>
    <dbReference type="NCBI Taxonomy" id="2867266"/>
    <lineage>
        <taxon>Bacteria</taxon>
        <taxon>Bacillati</taxon>
        <taxon>Bacillota</taxon>
        <taxon>Bacilli</taxon>
        <taxon>Bacillales</taxon>
        <taxon>Bacillaceae</taxon>
        <taxon>Oceanobacillus</taxon>
    </lineage>
</organism>
<accession>A0AAW5BDT9</accession>
<feature type="site" description="Lowers pKa of active site Tyr" evidence="6">
    <location>
        <position position="77"/>
    </location>
</feature>
<evidence type="ECO:0000256" key="7">
    <source>
        <dbReference type="SAM" id="MobiDB-lite"/>
    </source>
</evidence>
<protein>
    <submittedName>
        <fullName evidence="9">Aldo/keto reductase</fullName>
    </submittedName>
</protein>
<dbReference type="FunFam" id="3.20.20.100:FF:000002">
    <property type="entry name" value="2,5-diketo-D-gluconic acid reductase A"/>
    <property type="match status" value="1"/>
</dbReference>
<evidence type="ECO:0000256" key="1">
    <source>
        <dbReference type="ARBA" id="ARBA00007905"/>
    </source>
</evidence>
<proteinExistence type="inferred from homology"/>
<sequence>MTLNNNGFTLNDGAVLPFVGLGTIGINGDQGTFEILNALNIGYRLIDTSTNYDNEGIVGESVRRSALPREEILVSTKLPGAYHEYDRAFIFIQESLRRTGLQYFDKYLIHWPNPKDGKYVEAWKALVDAQKQGLIRTIGVSNFEPKHLDDIIEATGVTPATNQVERHPYFNNNRMVEENKKRGILTEAWSPFGRGYLNDVLENATIKEIADKYDKTPAEIILNWNYLAGVFSIPKSSNQVHQEDNFNSTNFELAPEDIKKIDSLDKGEDGRVEGQDPNEYHEYV</sequence>
<keyword evidence="3" id="KW-0560">Oxidoreductase</keyword>
<dbReference type="GO" id="GO:0016616">
    <property type="term" value="F:oxidoreductase activity, acting on the CH-OH group of donors, NAD or NADP as acceptor"/>
    <property type="evidence" value="ECO:0007669"/>
    <property type="project" value="UniProtKB-ARBA"/>
</dbReference>
<dbReference type="Gene3D" id="3.20.20.100">
    <property type="entry name" value="NADP-dependent oxidoreductase domain"/>
    <property type="match status" value="1"/>
</dbReference>
<feature type="active site" description="Proton donor" evidence="4">
    <location>
        <position position="52"/>
    </location>
</feature>
<dbReference type="InterPro" id="IPR020471">
    <property type="entry name" value="AKR"/>
</dbReference>
<evidence type="ECO:0000256" key="6">
    <source>
        <dbReference type="PIRSR" id="PIRSR000097-3"/>
    </source>
</evidence>
<evidence type="ECO:0000256" key="3">
    <source>
        <dbReference type="ARBA" id="ARBA00023002"/>
    </source>
</evidence>
<dbReference type="InterPro" id="IPR036812">
    <property type="entry name" value="NAD(P)_OxRdtase_dom_sf"/>
</dbReference>
<evidence type="ECO:0000256" key="2">
    <source>
        <dbReference type="ARBA" id="ARBA00022857"/>
    </source>
</evidence>
<dbReference type="AlphaFoldDB" id="A0AAW5BDT9"/>
<comment type="similarity">
    <text evidence="1">Belongs to the aldo/keto reductase family.</text>
</comment>
<dbReference type="EMBL" id="JAIFZM010000021">
    <property type="protein sequence ID" value="MCG3421050.1"/>
    <property type="molecule type" value="Genomic_DNA"/>
</dbReference>
<dbReference type="Pfam" id="PF00248">
    <property type="entry name" value="Aldo_ket_red"/>
    <property type="match status" value="1"/>
</dbReference>